<gene>
    <name evidence="2" type="ORF">SS50377_14259</name>
    <name evidence="3" type="ORF">SS50377_22155</name>
</gene>
<organism evidence="2">
    <name type="scientific">Spironucleus salmonicida</name>
    <dbReference type="NCBI Taxonomy" id="348837"/>
    <lineage>
        <taxon>Eukaryota</taxon>
        <taxon>Metamonada</taxon>
        <taxon>Diplomonadida</taxon>
        <taxon>Hexamitidae</taxon>
        <taxon>Hexamitinae</taxon>
        <taxon>Spironucleus</taxon>
    </lineage>
</organism>
<protein>
    <recommendedName>
        <fullName evidence="5">Transmembrane protein</fullName>
    </recommendedName>
</protein>
<dbReference type="Proteomes" id="UP000018208">
    <property type="component" value="Unassembled WGS sequence"/>
</dbReference>
<reference evidence="3" key="2">
    <citation type="submission" date="2020-12" db="EMBL/GenBank/DDBJ databases">
        <title>New Spironucleus salmonicida genome in near-complete chromosomes.</title>
        <authorList>
            <person name="Xu F."/>
            <person name="Kurt Z."/>
            <person name="Jimenez-Gonzalez A."/>
            <person name="Astvaldsson A."/>
            <person name="Andersson J.O."/>
            <person name="Svard S.G."/>
        </authorList>
    </citation>
    <scope>NUCLEOTIDE SEQUENCE</scope>
    <source>
        <strain evidence="3">ATCC 50377</strain>
    </source>
</reference>
<reference evidence="2 3" key="1">
    <citation type="journal article" date="2014" name="PLoS Genet.">
        <title>The Genome of Spironucleus salmonicida Highlights a Fish Pathogen Adapted to Fluctuating Environments.</title>
        <authorList>
            <person name="Xu F."/>
            <person name="Jerlstrom-Hultqvist J."/>
            <person name="Einarsson E."/>
            <person name="Astvaldsson A."/>
            <person name="Svard S.G."/>
            <person name="Andersson J.O."/>
        </authorList>
    </citation>
    <scope>NUCLEOTIDE SEQUENCE</scope>
    <source>
        <strain evidence="3">ATCC 50377</strain>
    </source>
</reference>
<evidence type="ECO:0008006" key="5">
    <source>
        <dbReference type="Google" id="ProtNLM"/>
    </source>
</evidence>
<evidence type="ECO:0000313" key="4">
    <source>
        <dbReference type="Proteomes" id="UP000018208"/>
    </source>
</evidence>
<evidence type="ECO:0000313" key="2">
    <source>
        <dbReference type="EMBL" id="EST45686.1"/>
    </source>
</evidence>
<keyword evidence="1" id="KW-1133">Transmembrane helix</keyword>
<dbReference type="VEuPathDB" id="GiardiaDB:SS50377_22155"/>
<dbReference type="AlphaFoldDB" id="V6LPQ6"/>
<evidence type="ECO:0000256" key="1">
    <source>
        <dbReference type="SAM" id="Phobius"/>
    </source>
</evidence>
<name>V6LPQ6_9EUKA</name>
<keyword evidence="1" id="KW-0472">Membrane</keyword>
<dbReference type="EMBL" id="KI546089">
    <property type="protein sequence ID" value="EST45686.1"/>
    <property type="molecule type" value="Genomic_DNA"/>
</dbReference>
<keyword evidence="4" id="KW-1185">Reference proteome</keyword>
<evidence type="ECO:0000313" key="3">
    <source>
        <dbReference type="EMBL" id="KAH0576591.1"/>
    </source>
</evidence>
<feature type="transmembrane region" description="Helical" evidence="1">
    <location>
        <begin position="222"/>
        <end position="240"/>
    </location>
</feature>
<keyword evidence="1" id="KW-0812">Transmembrane</keyword>
<accession>V6LPQ6</accession>
<sequence length="248" mass="28983">MFQILAELVFSGPDNFQQFVPANTFIVQDTYDYFIFRDGEYEINMITEMNKQSIIQFSSLFRTQLLPTFSSHNYQIFKDINFSVFVTSRNLFTQAEKNLKRQAVAHYKSNQSIMLSVAYLEENINYFAVFGCNHIPCIVIPAKKYSENVVNFAEFLEKSQIQWVKQIETTKDISTQDTKLEDQKQQENLSFIDLDIFKKKNKHSKGNMLFKFYLSIVESCNIKYVATIIAIFASLNLFLLHKLSIVNK</sequence>
<proteinExistence type="predicted"/>
<dbReference type="EMBL" id="AUWU02000002">
    <property type="protein sequence ID" value="KAH0576591.1"/>
    <property type="molecule type" value="Genomic_DNA"/>
</dbReference>